<proteinExistence type="predicted"/>
<dbReference type="InterPro" id="IPR005358">
    <property type="entry name" value="Puta_zinc/iron-chelating_dom"/>
</dbReference>
<dbReference type="Pfam" id="PF03692">
    <property type="entry name" value="CxxCxxCC"/>
    <property type="match status" value="1"/>
</dbReference>
<dbReference type="AlphaFoldDB" id="A0A7C3H0F5"/>
<sequence length="261" mass="29880">MRWGSENPIPKPFAGPARCWGWPPGKPSWWGTIPKTTTWVPFGPDSGPGSTGVRICWNSCARRWKVAATLRFRDLEELFSELDRNFTQVKKSFPKEVRCRKGCTDCCYAPFDLSLAEALYLAQAFRRLPRRERREVERRLSKYEKDWQEKVPKPVTPFVLSTLRLRCPFLGDRGLCVVYDYRPATCRVYGLPLAIGEETFVCPRSGFEPGRTYPTVIFPEVLRRLAEISEKILPRGGNLRVSLIGVIRGEFPGAHLLTQDL</sequence>
<protein>
    <submittedName>
        <fullName evidence="1">YkgJ family cysteine cluster protein</fullName>
    </submittedName>
</protein>
<name>A0A7C3H0F5_9BACT</name>
<dbReference type="EMBL" id="DRMH01000029">
    <property type="protein sequence ID" value="HFC97386.1"/>
    <property type="molecule type" value="Genomic_DNA"/>
</dbReference>
<reference evidence="1" key="1">
    <citation type="journal article" date="2020" name="mSystems">
        <title>Genome- and Community-Level Interaction Insights into Carbon Utilization and Element Cycling Functions of Hydrothermarchaeota in Hydrothermal Sediment.</title>
        <authorList>
            <person name="Zhou Z."/>
            <person name="Liu Y."/>
            <person name="Xu W."/>
            <person name="Pan J."/>
            <person name="Luo Z.H."/>
            <person name="Li M."/>
        </authorList>
    </citation>
    <scope>NUCLEOTIDE SEQUENCE [LARGE SCALE GENOMIC DNA]</scope>
    <source>
        <strain evidence="1">HyVt-483</strain>
    </source>
</reference>
<comment type="caution">
    <text evidence="1">The sequence shown here is derived from an EMBL/GenBank/DDBJ whole genome shotgun (WGS) entry which is preliminary data.</text>
</comment>
<accession>A0A7C3H0F5</accession>
<dbReference type="Proteomes" id="UP000886043">
    <property type="component" value="Unassembled WGS sequence"/>
</dbReference>
<gene>
    <name evidence="1" type="ORF">ENJ40_02855</name>
</gene>
<evidence type="ECO:0000313" key="1">
    <source>
        <dbReference type="EMBL" id="HFC97386.1"/>
    </source>
</evidence>
<organism evidence="1">
    <name type="scientific">Thermosulfurimonas dismutans</name>
    <dbReference type="NCBI Taxonomy" id="999894"/>
    <lineage>
        <taxon>Bacteria</taxon>
        <taxon>Pseudomonadati</taxon>
        <taxon>Thermodesulfobacteriota</taxon>
        <taxon>Thermodesulfobacteria</taxon>
        <taxon>Thermodesulfobacteriales</taxon>
        <taxon>Thermodesulfobacteriaceae</taxon>
        <taxon>Thermosulfurimonas</taxon>
    </lineage>
</organism>